<keyword evidence="1" id="KW-0812">Transmembrane</keyword>
<evidence type="ECO:0000259" key="2">
    <source>
        <dbReference type="PROSITE" id="PS50206"/>
    </source>
</evidence>
<keyword evidence="4" id="KW-1185">Reference proteome</keyword>
<keyword evidence="1" id="KW-0472">Membrane</keyword>
<organism evidence="3 4">
    <name type="scientific">Arcobacter roscoffensis</name>
    <dbReference type="NCBI Taxonomy" id="2961520"/>
    <lineage>
        <taxon>Bacteria</taxon>
        <taxon>Pseudomonadati</taxon>
        <taxon>Campylobacterota</taxon>
        <taxon>Epsilonproteobacteria</taxon>
        <taxon>Campylobacterales</taxon>
        <taxon>Arcobacteraceae</taxon>
        <taxon>Arcobacter</taxon>
    </lineage>
</organism>
<accession>A0ABY5E642</accession>
<evidence type="ECO:0000256" key="1">
    <source>
        <dbReference type="SAM" id="Phobius"/>
    </source>
</evidence>
<dbReference type="EMBL" id="CP100595">
    <property type="protein sequence ID" value="UTJ07636.1"/>
    <property type="molecule type" value="Genomic_DNA"/>
</dbReference>
<dbReference type="PANTHER" id="PTHR43031">
    <property type="entry name" value="FAD-DEPENDENT OXIDOREDUCTASE"/>
    <property type="match status" value="1"/>
</dbReference>
<proteinExistence type="predicted"/>
<gene>
    <name evidence="3" type="ORF">NJU99_05950</name>
</gene>
<dbReference type="CDD" id="cd00158">
    <property type="entry name" value="RHOD"/>
    <property type="match status" value="1"/>
</dbReference>
<dbReference type="Proteomes" id="UP001060012">
    <property type="component" value="Chromosome"/>
</dbReference>
<dbReference type="InterPro" id="IPR050229">
    <property type="entry name" value="GlpE_sulfurtransferase"/>
</dbReference>
<dbReference type="SUPFAM" id="SSF52821">
    <property type="entry name" value="Rhodanese/Cell cycle control phosphatase"/>
    <property type="match status" value="1"/>
</dbReference>
<dbReference type="PANTHER" id="PTHR43031:SF1">
    <property type="entry name" value="PYRIDINE NUCLEOTIDE-DISULPHIDE OXIDOREDUCTASE"/>
    <property type="match status" value="1"/>
</dbReference>
<dbReference type="InterPro" id="IPR036873">
    <property type="entry name" value="Rhodanese-like_dom_sf"/>
</dbReference>
<feature type="transmembrane region" description="Helical" evidence="1">
    <location>
        <begin position="6"/>
        <end position="22"/>
    </location>
</feature>
<evidence type="ECO:0000313" key="3">
    <source>
        <dbReference type="EMBL" id="UTJ07636.1"/>
    </source>
</evidence>
<reference evidence="3" key="1">
    <citation type="submission" date="2022-07" db="EMBL/GenBank/DDBJ databases">
        <title>Arcobacter roscoffensis sp. nov., a marine bacterium isolated from coastal seawater collected from Roscoff, France.</title>
        <authorList>
            <person name="Pascual J."/>
            <person name="Lepeaux C."/>
            <person name="Methner A."/>
            <person name="Overmann J."/>
        </authorList>
    </citation>
    <scope>NUCLEOTIDE SEQUENCE</scope>
    <source>
        <strain evidence="3">ARW1-2F2</strain>
    </source>
</reference>
<dbReference type="SMART" id="SM00450">
    <property type="entry name" value="RHOD"/>
    <property type="match status" value="1"/>
</dbReference>
<feature type="domain" description="Rhodanese" evidence="2">
    <location>
        <begin position="34"/>
        <end position="113"/>
    </location>
</feature>
<name>A0ABY5E642_9BACT</name>
<dbReference type="Gene3D" id="3.40.250.10">
    <property type="entry name" value="Rhodanese-like domain"/>
    <property type="match status" value="1"/>
</dbReference>
<dbReference type="PROSITE" id="PS50206">
    <property type="entry name" value="RHODANESE_3"/>
    <property type="match status" value="1"/>
</dbReference>
<dbReference type="Pfam" id="PF00581">
    <property type="entry name" value="Rhodanese"/>
    <property type="match status" value="1"/>
</dbReference>
<sequence>MNENMIYILIIFIAYFAYKKYMQYKVLKLVPELLKKGGLIIDVRTEDEFNLAHKDGSINIPLNKLNSSTDKLDKTKPIIVCCASGSRSGIAKHTLKAQGFKDVHNAGTWKALRKF</sequence>
<dbReference type="InterPro" id="IPR001763">
    <property type="entry name" value="Rhodanese-like_dom"/>
</dbReference>
<dbReference type="RefSeq" id="WP_254577810.1">
    <property type="nucleotide sequence ID" value="NZ_CP100595.1"/>
</dbReference>
<evidence type="ECO:0000313" key="4">
    <source>
        <dbReference type="Proteomes" id="UP001060012"/>
    </source>
</evidence>
<protein>
    <submittedName>
        <fullName evidence="3">Rhodanese-like domain-containing protein</fullName>
    </submittedName>
</protein>
<keyword evidence="1" id="KW-1133">Transmembrane helix</keyword>